<dbReference type="InterPro" id="IPR017136">
    <property type="entry name" value="UCP037205"/>
</dbReference>
<dbReference type="Pfam" id="PF10013">
    <property type="entry name" value="DUF2256"/>
    <property type="match status" value="1"/>
</dbReference>
<gene>
    <name evidence="2" type="ORF">UMAG_10869</name>
</gene>
<evidence type="ECO:0000313" key="2">
    <source>
        <dbReference type="EMBL" id="KIS70586.1"/>
    </source>
</evidence>
<dbReference type="PANTHER" id="PTHR37463">
    <property type="entry name" value="GSL3115 PROTEIN"/>
    <property type="match status" value="1"/>
</dbReference>
<dbReference type="RefSeq" id="XP_011388000.1">
    <property type="nucleotide sequence ID" value="XM_011389698.1"/>
</dbReference>
<dbReference type="AlphaFoldDB" id="A0A0D1E4K1"/>
<reference evidence="2 3" key="1">
    <citation type="journal article" date="2006" name="Nature">
        <title>Insights from the genome of the biotrophic fungal plant pathogen Ustilago maydis.</title>
        <authorList>
            <person name="Kamper J."/>
            <person name="Kahmann R."/>
            <person name="Bolker M."/>
            <person name="Ma L.J."/>
            <person name="Brefort T."/>
            <person name="Saville B.J."/>
            <person name="Banuett F."/>
            <person name="Kronstad J.W."/>
            <person name="Gold S.E."/>
            <person name="Muller O."/>
            <person name="Perlin M.H."/>
            <person name="Wosten H.A."/>
            <person name="de Vries R."/>
            <person name="Ruiz-Herrera J."/>
            <person name="Reynaga-Pena C.G."/>
            <person name="Snetselaar K."/>
            <person name="McCann M."/>
            <person name="Perez-Martin J."/>
            <person name="Feldbrugge M."/>
            <person name="Basse C.W."/>
            <person name="Steinberg G."/>
            <person name="Ibeas J.I."/>
            <person name="Holloman W."/>
            <person name="Guzman P."/>
            <person name="Farman M."/>
            <person name="Stajich J.E."/>
            <person name="Sentandreu R."/>
            <person name="Gonzalez-Prieto J.M."/>
            <person name="Kennell J.C."/>
            <person name="Molina L."/>
            <person name="Schirawski J."/>
            <person name="Mendoza-Mendoza A."/>
            <person name="Greilinger D."/>
            <person name="Munch K."/>
            <person name="Rossel N."/>
            <person name="Scherer M."/>
            <person name="Vranes M."/>
            <person name="Ladendorf O."/>
            <person name="Vincon V."/>
            <person name="Fuchs U."/>
            <person name="Sandrock B."/>
            <person name="Meng S."/>
            <person name="Ho E.C."/>
            <person name="Cahill M.J."/>
            <person name="Boyce K.J."/>
            <person name="Klose J."/>
            <person name="Klosterman S.J."/>
            <person name="Deelstra H.J."/>
            <person name="Ortiz-Castellanos L."/>
            <person name="Li W."/>
            <person name="Sanchez-Alonso P."/>
            <person name="Schreier P.H."/>
            <person name="Hauser-Hahn I."/>
            <person name="Vaupel M."/>
            <person name="Koopmann E."/>
            <person name="Friedrich G."/>
            <person name="Voss H."/>
            <person name="Schluter T."/>
            <person name="Margolis J."/>
            <person name="Platt D."/>
            <person name="Swimmer C."/>
            <person name="Gnirke A."/>
            <person name="Chen F."/>
            <person name="Vysotskaia V."/>
            <person name="Mannhaupt G."/>
            <person name="Guldener U."/>
            <person name="Munsterkotter M."/>
            <person name="Haase D."/>
            <person name="Oesterheld M."/>
            <person name="Mewes H.W."/>
            <person name="Mauceli E.W."/>
            <person name="DeCaprio D."/>
            <person name="Wade C.M."/>
            <person name="Butler J."/>
            <person name="Young S."/>
            <person name="Jaffe D.B."/>
            <person name="Calvo S."/>
            <person name="Nusbaum C."/>
            <person name="Galagan J."/>
            <person name="Birren B.W."/>
        </authorList>
    </citation>
    <scope>NUCLEOTIDE SEQUENCE [LARGE SCALE GENOMIC DNA]</scope>
    <source>
        <strain evidence="3">DSM 14603 / FGSC 9021 / UM521</strain>
    </source>
</reference>
<accession>A0A0D1E4K1</accession>
<dbReference type="EMBL" id="CM003142">
    <property type="protein sequence ID" value="KIS70586.1"/>
    <property type="molecule type" value="Genomic_DNA"/>
</dbReference>
<keyword evidence="3" id="KW-1185">Reference proteome</keyword>
<protein>
    <recommendedName>
        <fullName evidence="4">DUF2256 and DUF3253 domain-containing protein</fullName>
    </recommendedName>
</protein>
<organism evidence="2 3">
    <name type="scientific">Mycosarcoma maydis</name>
    <name type="common">Corn smut fungus</name>
    <name type="synonym">Ustilago maydis</name>
    <dbReference type="NCBI Taxonomy" id="5270"/>
    <lineage>
        <taxon>Eukaryota</taxon>
        <taxon>Fungi</taxon>
        <taxon>Dikarya</taxon>
        <taxon>Basidiomycota</taxon>
        <taxon>Ustilaginomycotina</taxon>
        <taxon>Ustilaginomycetes</taxon>
        <taxon>Ustilaginales</taxon>
        <taxon>Ustilaginaceae</taxon>
        <taxon>Mycosarcoma</taxon>
    </lineage>
</organism>
<dbReference type="Proteomes" id="UP000000561">
    <property type="component" value="Chromosome 3"/>
</dbReference>
<feature type="region of interest" description="Disordered" evidence="1">
    <location>
        <begin position="135"/>
        <end position="169"/>
    </location>
</feature>
<dbReference type="PANTHER" id="PTHR37463:SF1">
    <property type="entry name" value="DUF2256 DOMAIN-CONTAINING PROTEIN"/>
    <property type="match status" value="1"/>
</dbReference>
<sequence length="261" mass="28542">MVGKSARALTATKSFSTSDVQSSSNKVPVSALKPKTCLTCGRMITPRAKWAKDWDGIKYCSDRCRSTRPGKVVATFRASAYSMQVLTQYPGAECHAGVVRVDIETFVEGALLVVAKQPGGGLLEDAQNRIRDLLVSAPIPTGADDQTRTRSNTDDDQDAQPTLAGNDNGSHLDILWQALDSPPGFRERIRRAARRLSLGITHESALHQTYVTTTQAGSIELLQSGKTLRTVQDLSFAKGVIHLEIKKRRPNQSQIPDQDRE</sequence>
<proteinExistence type="predicted"/>
<name>A0A0D1E4K1_MYCMD</name>
<evidence type="ECO:0000256" key="1">
    <source>
        <dbReference type="SAM" id="MobiDB-lite"/>
    </source>
</evidence>
<evidence type="ECO:0008006" key="4">
    <source>
        <dbReference type="Google" id="ProtNLM"/>
    </source>
</evidence>
<dbReference type="GeneID" id="23566840"/>
<feature type="compositionally biased region" description="Polar residues" evidence="1">
    <location>
        <begin position="159"/>
        <end position="169"/>
    </location>
</feature>
<dbReference type="OrthoDB" id="537467at2759"/>
<dbReference type="KEGG" id="uma:UMAG_10869"/>
<dbReference type="VEuPathDB" id="FungiDB:UMAG_10869"/>
<evidence type="ECO:0000313" key="3">
    <source>
        <dbReference type="Proteomes" id="UP000000561"/>
    </source>
</evidence>
<dbReference type="InParanoid" id="A0A0D1E4K1"/>